<dbReference type="InterPro" id="IPR002933">
    <property type="entry name" value="Peptidase_M20"/>
</dbReference>
<sequence length="376" mass="39408">MINRRRMLNDFTEMVKIKCSSGAEREIADLLKQRLAELGLAVSEDDAGKKIGGNAGNVFGYLRGNATSAPTVFLSAHMDCVDPCAGVEPVLKDGVIACAGDTVLGADDKAGVAAIMEAVRVIKEENIPHGDIQIVFTVAEEGGLSGSKNLEPSLLKADFGYALDSGGSPGEIITMAPGQNSIKILVYGKKAHAGVAPEEGVNAIVLAGKALAAVKYGRIDFETTANFGIIKGGIATNIVPDTVAIQAEARSRNLDKLQAQTEHMRKTFEEVARTNGGRAEVTVDKAYDPYVLEDSSPVVALAKDAAASIGLTPVVTASGGGSDANYFNNYGVPTAVLGVGMSKVHTTEEYIKEEDLYNSAAYVVAIIKTAAQMKKN</sequence>
<comment type="similarity">
    <text evidence="5">Belongs to the peptidase M42 family.</text>
</comment>
<dbReference type="InterPro" id="IPR010162">
    <property type="entry name" value="PepT-like"/>
</dbReference>
<dbReference type="Gene3D" id="3.30.70.360">
    <property type="match status" value="1"/>
</dbReference>
<keyword evidence="8" id="KW-0031">Aminopeptidase</keyword>
<evidence type="ECO:0000256" key="5">
    <source>
        <dbReference type="PIRNR" id="PIRNR001123"/>
    </source>
</evidence>
<keyword evidence="8" id="KW-0645">Protease</keyword>
<evidence type="ECO:0000259" key="7">
    <source>
        <dbReference type="Pfam" id="PF07687"/>
    </source>
</evidence>
<gene>
    <name evidence="8" type="primary">pepT</name>
    <name evidence="8" type="ORF">MAMMFC1_01471</name>
</gene>
<dbReference type="GO" id="GO:0046872">
    <property type="term" value="F:metal ion binding"/>
    <property type="evidence" value="ECO:0007669"/>
    <property type="project" value="UniProtKB-UniRule"/>
</dbReference>
<dbReference type="InterPro" id="IPR008007">
    <property type="entry name" value="Peptidase_M42"/>
</dbReference>
<evidence type="ECO:0000256" key="2">
    <source>
        <dbReference type="ARBA" id="ARBA00022723"/>
    </source>
</evidence>
<reference evidence="8 9" key="1">
    <citation type="journal article" date="2018" name="Int. J. Syst. Evol. Microbiol.">
        <title>Methylomusa anaerophila gen. nov., sp. nov., an anaerobic methanol-utilizing bacterium isolated from a microbial fuel cell.</title>
        <authorList>
            <person name="Amano N."/>
            <person name="Yamamuro A."/>
            <person name="Miyahara M."/>
            <person name="Kouzuma A."/>
            <person name="Abe T."/>
            <person name="Watanabe K."/>
        </authorList>
    </citation>
    <scope>NUCLEOTIDE SEQUENCE [LARGE SCALE GENOMIC DNA]</scope>
    <source>
        <strain evidence="8 9">MMFC1</strain>
    </source>
</reference>
<accession>A0A348AIB2</accession>
<evidence type="ECO:0000256" key="1">
    <source>
        <dbReference type="ARBA" id="ARBA00001947"/>
    </source>
</evidence>
<dbReference type="Pfam" id="PF01546">
    <property type="entry name" value="Peptidase_M20"/>
    <property type="match status" value="1"/>
</dbReference>
<dbReference type="GO" id="GO:0045148">
    <property type="term" value="F:tripeptide aminopeptidase activity"/>
    <property type="evidence" value="ECO:0007669"/>
    <property type="project" value="UniProtKB-EC"/>
</dbReference>
<dbReference type="PANTHER" id="PTHR42994:SF2">
    <property type="entry name" value="PEPTIDASE"/>
    <property type="match status" value="1"/>
</dbReference>
<dbReference type="Gene3D" id="3.40.630.10">
    <property type="entry name" value="Zn peptidases"/>
    <property type="match status" value="1"/>
</dbReference>
<dbReference type="PANTHER" id="PTHR42994">
    <property type="entry name" value="PEPTIDASE T"/>
    <property type="match status" value="1"/>
</dbReference>
<dbReference type="RefSeq" id="WP_126307752.1">
    <property type="nucleotide sequence ID" value="NZ_AP018449.1"/>
</dbReference>
<protein>
    <submittedName>
        <fullName evidence="8">Peptidase T</fullName>
        <ecNumber evidence="8">3.4.11.4</ecNumber>
    </submittedName>
</protein>
<evidence type="ECO:0000256" key="6">
    <source>
        <dbReference type="PIRSR" id="PIRSR001123-2"/>
    </source>
</evidence>
<organism evidence="8 9">
    <name type="scientific">Methylomusa anaerophila</name>
    <dbReference type="NCBI Taxonomy" id="1930071"/>
    <lineage>
        <taxon>Bacteria</taxon>
        <taxon>Bacillati</taxon>
        <taxon>Bacillota</taxon>
        <taxon>Negativicutes</taxon>
        <taxon>Selenomonadales</taxon>
        <taxon>Sporomusaceae</taxon>
        <taxon>Methylomusa</taxon>
    </lineage>
</organism>
<evidence type="ECO:0000256" key="4">
    <source>
        <dbReference type="ARBA" id="ARBA00022833"/>
    </source>
</evidence>
<dbReference type="EC" id="3.4.11.4" evidence="8"/>
<dbReference type="KEGG" id="mana:MAMMFC1_01471"/>
<dbReference type="EMBL" id="AP018449">
    <property type="protein sequence ID" value="BBB90810.1"/>
    <property type="molecule type" value="Genomic_DNA"/>
</dbReference>
<keyword evidence="3 8" id="KW-0378">Hydrolase</keyword>
<dbReference type="SUPFAM" id="SSF55031">
    <property type="entry name" value="Bacterial exopeptidase dimerisation domain"/>
    <property type="match status" value="1"/>
</dbReference>
<dbReference type="InterPro" id="IPR011650">
    <property type="entry name" value="Peptidase_M20_dimer"/>
</dbReference>
<comment type="cofactor">
    <cofactor evidence="6">
        <name>a divalent metal cation</name>
        <dbReference type="ChEBI" id="CHEBI:60240"/>
    </cofactor>
    <text evidence="6">Binds 2 divalent metal cations per subunit.</text>
</comment>
<dbReference type="SUPFAM" id="SSF53187">
    <property type="entry name" value="Zn-dependent exopeptidases"/>
    <property type="match status" value="1"/>
</dbReference>
<dbReference type="NCBIfam" id="TIGR01883">
    <property type="entry name" value="PepT-like"/>
    <property type="match status" value="1"/>
</dbReference>
<evidence type="ECO:0000313" key="9">
    <source>
        <dbReference type="Proteomes" id="UP000276437"/>
    </source>
</evidence>
<dbReference type="AlphaFoldDB" id="A0A348AIB2"/>
<dbReference type="OrthoDB" id="9804934at2"/>
<evidence type="ECO:0000313" key="8">
    <source>
        <dbReference type="EMBL" id="BBB90810.1"/>
    </source>
</evidence>
<name>A0A348AIB2_9FIRM</name>
<feature type="binding site" evidence="6">
    <location>
        <position position="345"/>
    </location>
    <ligand>
        <name>Zn(2+)</name>
        <dbReference type="ChEBI" id="CHEBI:29105"/>
        <label>2</label>
    </ligand>
</feature>
<dbReference type="PIRSF" id="PIRSF001123">
    <property type="entry name" value="PepA_GA"/>
    <property type="match status" value="1"/>
</dbReference>
<dbReference type="InterPro" id="IPR036264">
    <property type="entry name" value="Bact_exopeptidase_dim_dom"/>
</dbReference>
<dbReference type="Proteomes" id="UP000276437">
    <property type="component" value="Chromosome"/>
</dbReference>
<evidence type="ECO:0000256" key="3">
    <source>
        <dbReference type="ARBA" id="ARBA00022801"/>
    </source>
</evidence>
<keyword evidence="2 6" id="KW-0479">Metal-binding</keyword>
<keyword evidence="4" id="KW-0862">Zinc</keyword>
<keyword evidence="9" id="KW-1185">Reference proteome</keyword>
<proteinExistence type="inferred from homology"/>
<dbReference type="Pfam" id="PF07687">
    <property type="entry name" value="M20_dimer"/>
    <property type="match status" value="1"/>
</dbReference>
<feature type="domain" description="Peptidase M20 dimerisation" evidence="7">
    <location>
        <begin position="178"/>
        <end position="272"/>
    </location>
</feature>
<comment type="cofactor">
    <cofactor evidence="1">
        <name>Zn(2+)</name>
        <dbReference type="ChEBI" id="CHEBI:29105"/>
    </cofactor>
</comment>